<evidence type="ECO:0000259" key="3">
    <source>
        <dbReference type="PROSITE" id="PS50948"/>
    </source>
</evidence>
<dbReference type="Gene3D" id="3.10.100.10">
    <property type="entry name" value="Mannose-Binding Protein A, subunit A"/>
    <property type="match status" value="1"/>
</dbReference>
<keyword evidence="1" id="KW-0677">Repeat</keyword>
<protein>
    <recommendedName>
        <fullName evidence="3">Apple domain-containing protein</fullName>
    </recommendedName>
</protein>
<dbReference type="GO" id="GO:0006508">
    <property type="term" value="P:proteolysis"/>
    <property type="evidence" value="ECO:0007669"/>
    <property type="project" value="InterPro"/>
</dbReference>
<dbReference type="Pfam" id="PF14295">
    <property type="entry name" value="PAN_4"/>
    <property type="match status" value="1"/>
</dbReference>
<evidence type="ECO:0000313" key="5">
    <source>
        <dbReference type="Proteomes" id="UP000318571"/>
    </source>
</evidence>
<dbReference type="InterPro" id="IPR016186">
    <property type="entry name" value="C-type_lectin-like/link_sf"/>
</dbReference>
<dbReference type="AlphaFoldDB" id="A0A553P828"/>
<dbReference type="Pfam" id="PF00059">
    <property type="entry name" value="Lectin_C"/>
    <property type="match status" value="1"/>
</dbReference>
<keyword evidence="5" id="KW-1185">Reference proteome</keyword>
<feature type="domain" description="Apple" evidence="3">
    <location>
        <begin position="4"/>
        <end position="71"/>
    </location>
</feature>
<dbReference type="InterPro" id="IPR000177">
    <property type="entry name" value="Apple"/>
</dbReference>
<dbReference type="GO" id="GO:0005576">
    <property type="term" value="C:extracellular region"/>
    <property type="evidence" value="ECO:0007669"/>
    <property type="project" value="InterPro"/>
</dbReference>
<gene>
    <name evidence="4" type="ORF">TCAL_07881</name>
</gene>
<evidence type="ECO:0000256" key="1">
    <source>
        <dbReference type="ARBA" id="ARBA00022737"/>
    </source>
</evidence>
<sequence length="293" mass="33609">ESHCVQKDVVYPEHVLEELEDVSIEECHEACQNHPNCDHASFSSEDDDCILRHKKTYSTQAPDYYSIPKDCIPRCSMDTVDFAYYDIGGVNNIDSLEDCHALCLERPNCFGVVWAKPWLDLQEAKTCWFKSAFRIGSIRELVFGISKPRHCLHSLEQTDGWYRFQDKNYMFIAQTNLYETGMAICKSHGGQLVSLESQEEYMFVRTIAFTLNYHRPNEFSGSYRLGLYKNDSAWTLSNGQTLNQPQINLWCPNEPSSSLSYTHFQLWNGNGFCGDDITSVHITENLVCEASSK</sequence>
<feature type="non-terminal residue" evidence="4">
    <location>
        <position position="1"/>
    </location>
</feature>
<organism evidence="4 5">
    <name type="scientific">Tigriopus californicus</name>
    <name type="common">Marine copepod</name>
    <dbReference type="NCBI Taxonomy" id="6832"/>
    <lineage>
        <taxon>Eukaryota</taxon>
        <taxon>Metazoa</taxon>
        <taxon>Ecdysozoa</taxon>
        <taxon>Arthropoda</taxon>
        <taxon>Crustacea</taxon>
        <taxon>Multicrustacea</taxon>
        <taxon>Hexanauplia</taxon>
        <taxon>Copepoda</taxon>
        <taxon>Harpacticoida</taxon>
        <taxon>Harpacticidae</taxon>
        <taxon>Tigriopus</taxon>
    </lineage>
</organism>
<dbReference type="Proteomes" id="UP000318571">
    <property type="component" value="Chromosome 3"/>
</dbReference>
<dbReference type="CDD" id="cd00037">
    <property type="entry name" value="CLECT"/>
    <property type="match status" value="1"/>
</dbReference>
<dbReference type="InterPro" id="IPR016187">
    <property type="entry name" value="CTDL_fold"/>
</dbReference>
<dbReference type="InterPro" id="IPR003609">
    <property type="entry name" value="Pan_app"/>
</dbReference>
<comment type="caution">
    <text evidence="4">The sequence shown here is derived from an EMBL/GenBank/DDBJ whole genome shotgun (WGS) entry which is preliminary data.</text>
</comment>
<name>A0A553P828_TIGCA</name>
<keyword evidence="2" id="KW-1015">Disulfide bond</keyword>
<evidence type="ECO:0000256" key="2">
    <source>
        <dbReference type="ARBA" id="ARBA00023157"/>
    </source>
</evidence>
<dbReference type="SMART" id="SM00223">
    <property type="entry name" value="APPLE"/>
    <property type="match status" value="1"/>
</dbReference>
<evidence type="ECO:0000313" key="4">
    <source>
        <dbReference type="EMBL" id="TRY73845.1"/>
    </source>
</evidence>
<reference evidence="4 5" key="1">
    <citation type="journal article" date="2018" name="Nat. Ecol. Evol.">
        <title>Genomic signatures of mitonuclear coevolution across populations of Tigriopus californicus.</title>
        <authorList>
            <person name="Barreto F.S."/>
            <person name="Watson E.T."/>
            <person name="Lima T.G."/>
            <person name="Willett C.S."/>
            <person name="Edmands S."/>
            <person name="Li W."/>
            <person name="Burton R.S."/>
        </authorList>
    </citation>
    <scope>NUCLEOTIDE SEQUENCE [LARGE SCALE GENOMIC DNA]</scope>
    <source>
        <strain evidence="4 5">San Diego</strain>
    </source>
</reference>
<dbReference type="SUPFAM" id="SSF56436">
    <property type="entry name" value="C-type lectin-like"/>
    <property type="match status" value="1"/>
</dbReference>
<dbReference type="InterPro" id="IPR001304">
    <property type="entry name" value="C-type_lectin-like"/>
</dbReference>
<dbReference type="SUPFAM" id="SSF57414">
    <property type="entry name" value="Hairpin loop containing domain-like"/>
    <property type="match status" value="1"/>
</dbReference>
<dbReference type="Gene3D" id="3.50.4.10">
    <property type="entry name" value="Hepatocyte Growth Factor"/>
    <property type="match status" value="2"/>
</dbReference>
<dbReference type="EMBL" id="VCGU01000007">
    <property type="protein sequence ID" value="TRY73845.1"/>
    <property type="molecule type" value="Genomic_DNA"/>
</dbReference>
<accession>A0A553P828</accession>
<dbReference type="Pfam" id="PF00024">
    <property type="entry name" value="PAN_1"/>
    <property type="match status" value="1"/>
</dbReference>
<dbReference type="PROSITE" id="PS50948">
    <property type="entry name" value="PAN"/>
    <property type="match status" value="1"/>
</dbReference>
<proteinExistence type="predicted"/>
<dbReference type="SMART" id="SM00034">
    <property type="entry name" value="CLECT"/>
    <property type="match status" value="1"/>
</dbReference>